<evidence type="ECO:0000256" key="9">
    <source>
        <dbReference type="SAM" id="Phobius"/>
    </source>
</evidence>
<dbReference type="Proteomes" id="UP000663760">
    <property type="component" value="Chromosome 6"/>
</dbReference>
<keyword evidence="4 9" id="KW-0812">Transmembrane</keyword>
<feature type="transmembrane region" description="Helical" evidence="9">
    <location>
        <begin position="462"/>
        <end position="484"/>
    </location>
</feature>
<keyword evidence="3" id="KW-0813">Transport</keyword>
<keyword evidence="8 9" id="KW-0472">Membrane</keyword>
<dbReference type="Pfam" id="PF00005">
    <property type="entry name" value="ABC_tran"/>
    <property type="match status" value="1"/>
</dbReference>
<dbReference type="InterPro" id="IPR013525">
    <property type="entry name" value="ABC2_TM"/>
</dbReference>
<protein>
    <recommendedName>
        <fullName evidence="10">ABC transporter domain-containing protein</fullName>
    </recommendedName>
</protein>
<dbReference type="GO" id="GO:0016020">
    <property type="term" value="C:membrane"/>
    <property type="evidence" value="ECO:0007669"/>
    <property type="project" value="UniProtKB-SubCell"/>
</dbReference>
<dbReference type="PANTHER" id="PTHR48041">
    <property type="entry name" value="ABC TRANSPORTER G FAMILY MEMBER 28"/>
    <property type="match status" value="1"/>
</dbReference>
<evidence type="ECO:0000313" key="11">
    <source>
        <dbReference type="EMBL" id="CAA7397902.1"/>
    </source>
</evidence>
<sequence length="681" mass="76541">MEIVDEGEREAQLAIPAMAGMGAVRSYNFRSEKEVSVPKPCFERPVDLRMDVESGSSPVFKSNPLPIFLKFEDVEYTVGLHPRDPVWAAVRTVASQMSDRRHILKGITGSVGPGEVLALMGPSGSGKTTLLKIVAGRLSDNVKGSITYNDIPYSSALKRRIGFVTQDDILFPQLTVQETLVFAAFLRLPTNMSRQQKLQRAELILKELGLERCRNTRIGGGFVKGVSGGERKRTSIGYEILVDPSLLLLDEPTSGVDSASANRLLQILRRLAKAGRTIITTIHQPSSRIFHMFDKLLLISDGHPMYYGEASNSMQYFSSLGFVPQLAMNPAEFLLDLATGNVHDMNIPEALQSSSDSEEIGHDIVKFLQRKYKSELEPGEKEENHRRAKAPRHLQLAIQLKKDWTMTCAEQFVILSKRTFRERCSDYLDKLRLLQAIGVAVLLGLLWWKSKIETEAQLRDQIGLMFYICIFWTSASLFGAVYVFPYEKSYLVKERKADMYRLSVYYVCSTLCDMVAHVFYPTIFMVIIYFMADFKRTVPCFFSMLASVLLIVITSQGAGELFGAAILSIKRAGLMASLVLMLFILTGGYYVQHIPIFMRWLKYVSFMHFGFRLMLKAQYSGDEPYECGGPGGCRRLQSSPSFDTVNLAGGVEEVWILLAMALAYRLLAFFCLRRRISAAPC</sequence>
<dbReference type="OrthoDB" id="66620at2759"/>
<organism evidence="11 12">
    <name type="scientific">Spirodela intermedia</name>
    <name type="common">Intermediate duckweed</name>
    <dbReference type="NCBI Taxonomy" id="51605"/>
    <lineage>
        <taxon>Eukaryota</taxon>
        <taxon>Viridiplantae</taxon>
        <taxon>Streptophyta</taxon>
        <taxon>Embryophyta</taxon>
        <taxon>Tracheophyta</taxon>
        <taxon>Spermatophyta</taxon>
        <taxon>Magnoliopsida</taxon>
        <taxon>Liliopsida</taxon>
        <taxon>Araceae</taxon>
        <taxon>Lemnoideae</taxon>
        <taxon>Spirodela</taxon>
    </lineage>
</organism>
<dbReference type="PROSITE" id="PS50893">
    <property type="entry name" value="ABC_TRANSPORTER_2"/>
    <property type="match status" value="1"/>
</dbReference>
<feature type="transmembrane region" description="Helical" evidence="9">
    <location>
        <begin position="431"/>
        <end position="450"/>
    </location>
</feature>
<dbReference type="PANTHER" id="PTHR48041:SF135">
    <property type="entry name" value="ABC TRANSPORTER G FAMILY MEMBER 26"/>
    <property type="match status" value="1"/>
</dbReference>
<keyword evidence="6" id="KW-0067">ATP-binding</keyword>
<feature type="domain" description="ABC transporter" evidence="10">
    <location>
        <begin position="69"/>
        <end position="326"/>
    </location>
</feature>
<dbReference type="SUPFAM" id="SSF52540">
    <property type="entry name" value="P-loop containing nucleoside triphosphate hydrolases"/>
    <property type="match status" value="1"/>
</dbReference>
<evidence type="ECO:0000256" key="6">
    <source>
        <dbReference type="ARBA" id="ARBA00022840"/>
    </source>
</evidence>
<evidence type="ECO:0000259" key="10">
    <source>
        <dbReference type="PROSITE" id="PS50893"/>
    </source>
</evidence>
<dbReference type="SMART" id="SM00382">
    <property type="entry name" value="AAA"/>
    <property type="match status" value="1"/>
</dbReference>
<keyword evidence="12" id="KW-1185">Reference proteome</keyword>
<dbReference type="InterPro" id="IPR003439">
    <property type="entry name" value="ABC_transporter-like_ATP-bd"/>
</dbReference>
<gene>
    <name evidence="11" type="ORF">SI8410_06008567</name>
</gene>
<evidence type="ECO:0000256" key="3">
    <source>
        <dbReference type="ARBA" id="ARBA00022448"/>
    </source>
</evidence>
<evidence type="ECO:0000256" key="4">
    <source>
        <dbReference type="ARBA" id="ARBA00022692"/>
    </source>
</evidence>
<dbReference type="InterPro" id="IPR050352">
    <property type="entry name" value="ABCG_transporters"/>
</dbReference>
<dbReference type="GO" id="GO:0005524">
    <property type="term" value="F:ATP binding"/>
    <property type="evidence" value="ECO:0007669"/>
    <property type="project" value="UniProtKB-KW"/>
</dbReference>
<dbReference type="EMBL" id="LR746269">
    <property type="protein sequence ID" value="CAA7397902.1"/>
    <property type="molecule type" value="Genomic_DNA"/>
</dbReference>
<dbReference type="InterPro" id="IPR027417">
    <property type="entry name" value="P-loop_NTPase"/>
</dbReference>
<keyword evidence="5" id="KW-0547">Nucleotide-binding</keyword>
<feature type="transmembrane region" description="Helical" evidence="9">
    <location>
        <begin position="654"/>
        <end position="672"/>
    </location>
</feature>
<evidence type="ECO:0000256" key="2">
    <source>
        <dbReference type="ARBA" id="ARBA00005814"/>
    </source>
</evidence>
<feature type="transmembrane region" description="Helical" evidence="9">
    <location>
        <begin position="544"/>
        <end position="567"/>
    </location>
</feature>
<proteinExistence type="inferred from homology"/>
<dbReference type="Gene3D" id="3.40.50.300">
    <property type="entry name" value="P-loop containing nucleotide triphosphate hydrolases"/>
    <property type="match status" value="1"/>
</dbReference>
<comment type="similarity">
    <text evidence="2">Belongs to the ABC transporter superfamily. ABCG family. Eye pigment precursor importer (TC 3.A.1.204) subfamily.</text>
</comment>
<feature type="transmembrane region" description="Helical" evidence="9">
    <location>
        <begin position="574"/>
        <end position="591"/>
    </location>
</feature>
<dbReference type="GO" id="GO:0016887">
    <property type="term" value="F:ATP hydrolysis activity"/>
    <property type="evidence" value="ECO:0007669"/>
    <property type="project" value="InterPro"/>
</dbReference>
<dbReference type="Pfam" id="PF01061">
    <property type="entry name" value="ABC2_membrane"/>
    <property type="match status" value="1"/>
</dbReference>
<evidence type="ECO:0000256" key="8">
    <source>
        <dbReference type="ARBA" id="ARBA00023136"/>
    </source>
</evidence>
<dbReference type="InterPro" id="IPR003593">
    <property type="entry name" value="AAA+_ATPase"/>
</dbReference>
<dbReference type="CDD" id="cd03213">
    <property type="entry name" value="ABCG_EPDR"/>
    <property type="match status" value="1"/>
</dbReference>
<evidence type="ECO:0000256" key="1">
    <source>
        <dbReference type="ARBA" id="ARBA00004141"/>
    </source>
</evidence>
<dbReference type="GO" id="GO:0140359">
    <property type="term" value="F:ABC-type transporter activity"/>
    <property type="evidence" value="ECO:0007669"/>
    <property type="project" value="InterPro"/>
</dbReference>
<evidence type="ECO:0000256" key="7">
    <source>
        <dbReference type="ARBA" id="ARBA00022989"/>
    </source>
</evidence>
<feature type="transmembrane region" description="Helical" evidence="9">
    <location>
        <begin position="504"/>
        <end position="532"/>
    </location>
</feature>
<evidence type="ECO:0000313" key="12">
    <source>
        <dbReference type="Proteomes" id="UP000663760"/>
    </source>
</evidence>
<accession>A0A7I8KKC2</accession>
<evidence type="ECO:0000256" key="5">
    <source>
        <dbReference type="ARBA" id="ARBA00022741"/>
    </source>
</evidence>
<comment type="subcellular location">
    <subcellularLocation>
        <location evidence="1">Membrane</location>
        <topology evidence="1">Multi-pass membrane protein</topology>
    </subcellularLocation>
</comment>
<dbReference type="AlphaFoldDB" id="A0A7I8KKC2"/>
<keyword evidence="7 9" id="KW-1133">Transmembrane helix</keyword>
<dbReference type="FunFam" id="3.40.50.300:FF:000337">
    <property type="entry name" value="ABC transporter G family member 22"/>
    <property type="match status" value="1"/>
</dbReference>
<reference evidence="11" key="1">
    <citation type="submission" date="2020-02" db="EMBL/GenBank/DDBJ databases">
        <authorList>
            <person name="Scholz U."/>
            <person name="Mascher M."/>
            <person name="Fiebig A."/>
        </authorList>
    </citation>
    <scope>NUCLEOTIDE SEQUENCE</scope>
</reference>
<name>A0A7I8KKC2_SPIIN</name>